<name>A0A449AYX3_9BACT</name>
<dbReference type="Proteomes" id="UP000289862">
    <property type="component" value="Chromosome"/>
</dbReference>
<evidence type="ECO:0000256" key="1">
    <source>
        <dbReference type="SAM" id="MobiDB-lite"/>
    </source>
</evidence>
<evidence type="ECO:0000259" key="2">
    <source>
        <dbReference type="Pfam" id="PF01732"/>
    </source>
</evidence>
<proteinExistence type="predicted"/>
<dbReference type="NCBIfam" id="NF045841">
    <property type="entry name" value="Ig_SerProt_MIP"/>
    <property type="match status" value="1"/>
</dbReference>
<gene>
    <name evidence="3" type="ORF">NCTC10186_00219</name>
</gene>
<dbReference type="RefSeq" id="WP_119572310.1">
    <property type="nucleotide sequence ID" value="NZ_LR215031.1"/>
</dbReference>
<feature type="compositionally biased region" description="Low complexity" evidence="1">
    <location>
        <begin position="213"/>
        <end position="255"/>
    </location>
</feature>
<organism evidence="3 4">
    <name type="scientific">Mycoplasmopsis gallopavonis</name>
    <dbReference type="NCBI Taxonomy" id="76629"/>
    <lineage>
        <taxon>Bacteria</taxon>
        <taxon>Bacillati</taxon>
        <taxon>Mycoplasmatota</taxon>
        <taxon>Mycoplasmoidales</taxon>
        <taxon>Metamycoplasmataceae</taxon>
        <taxon>Mycoplasmopsis</taxon>
    </lineage>
</organism>
<dbReference type="Pfam" id="PF01732">
    <property type="entry name" value="Mycop_pep_DUF31"/>
    <property type="match status" value="1"/>
</dbReference>
<feature type="compositionally biased region" description="Low complexity" evidence="1">
    <location>
        <begin position="188"/>
        <end position="204"/>
    </location>
</feature>
<evidence type="ECO:0000313" key="3">
    <source>
        <dbReference type="EMBL" id="VEU72749.1"/>
    </source>
</evidence>
<feature type="compositionally biased region" description="Low complexity" evidence="1">
    <location>
        <begin position="152"/>
        <end position="172"/>
    </location>
</feature>
<accession>A0A449AYX3</accession>
<feature type="compositionally biased region" description="Low complexity" evidence="1">
    <location>
        <begin position="104"/>
        <end position="116"/>
    </location>
</feature>
<dbReference type="AlphaFoldDB" id="A0A449AYX3"/>
<evidence type="ECO:0000313" key="4">
    <source>
        <dbReference type="Proteomes" id="UP000289862"/>
    </source>
</evidence>
<dbReference type="OrthoDB" id="397369at2"/>
<feature type="compositionally biased region" description="Polar residues" evidence="1">
    <location>
        <begin position="132"/>
        <end position="143"/>
    </location>
</feature>
<sequence>MKKLWRKIIIAAPSFVPLLILPSCVHSQKETKRENNDLEKNNPKQIEKINDRENTINHEEHPDTNQDNSLINEEQNSSNQKPEDTNNHNQNDATNESNKDQTVNANQNQGQNNQINEENDVSREENSETNHDNSSINQDQNPLNKYPKTETNSNENDLANNIDNNNNNNTNVIEEDSNSKTTSEENEINSNNETELNHNTTENQNNEEEESNVENNTNNQNNNIIEESNGSNQNLDNSNHENNSINSEENSNQSEPKTNEEEANSNPINNQENVHESNHEEVENNSKNSINENSNSEEDSHDNQDKSAEDYYLENPQALKYNDNQPTYNLLTTNRAYLDQIRKRTFSYSLTYDDGNNTGATIWLFDFKEIESKKKYKFFFATNYHVAVEIYGPSDYPEFQQNQRTKKITNFFLGVAESYGPDPKMKYKKLTETSRPKTFFVARNFMDSDSYAEENKTKDHYTEFSILEWDVDFSKDFNLKDSSEREVAKRLIDGMEVLKNSKAQIQNSNSAFFQDNLPYATLDYGSLWELRNNIIGRDDHGVLNQITTYEQAQKIDTYLKQFLTSNSETYFYKPYSLYIFGHPILTNDLKAGIFTNVANQDLDSLNHSDWINNKLPFSMINTYNEKHIANKGTIFNNGEKPYYYGLAYSTSHRNETKGGASGSLVLNQDGLPIGLLFGTDKNNVSVYLDDNNKWQTNHVSLFISFVQRARIWTPNGTIEAYNLIDGRNKKLYPHQTNSYKEQLIKIYGQDFETFLFSKQK</sequence>
<dbReference type="KEGG" id="mgal:NCTC10186_00219"/>
<feature type="compositionally biased region" description="Low complexity" evidence="1">
    <location>
        <begin position="285"/>
        <end position="294"/>
    </location>
</feature>
<reference evidence="3 4" key="1">
    <citation type="submission" date="2019-01" db="EMBL/GenBank/DDBJ databases">
        <authorList>
            <consortium name="Pathogen Informatics"/>
        </authorList>
    </citation>
    <scope>NUCLEOTIDE SEQUENCE [LARGE SCALE GENOMIC DNA]</scope>
    <source>
        <strain evidence="3 4">NCTC10186</strain>
    </source>
</reference>
<feature type="compositionally biased region" description="Basic and acidic residues" evidence="1">
    <location>
        <begin position="30"/>
        <end position="64"/>
    </location>
</feature>
<feature type="compositionally biased region" description="Basic and acidic residues" evidence="1">
    <location>
        <begin position="273"/>
        <end position="284"/>
    </location>
</feature>
<feature type="compositionally biased region" description="Polar residues" evidence="1">
    <location>
        <begin position="65"/>
        <end position="80"/>
    </location>
</feature>
<feature type="compositionally biased region" description="Basic and acidic residues" evidence="1">
    <location>
        <begin position="120"/>
        <end position="131"/>
    </location>
</feature>
<feature type="compositionally biased region" description="Polar residues" evidence="1">
    <location>
        <begin position="87"/>
        <end position="103"/>
    </location>
</feature>
<keyword evidence="4" id="KW-1185">Reference proteome</keyword>
<feature type="region of interest" description="Disordered" evidence="1">
    <location>
        <begin position="30"/>
        <end position="305"/>
    </location>
</feature>
<feature type="domain" description="DUF31" evidence="2">
    <location>
        <begin position="338"/>
        <end position="678"/>
    </location>
</feature>
<dbReference type="InterPro" id="IPR022382">
    <property type="entry name" value="Mycoplasma_peptidase_DUF31"/>
</dbReference>
<dbReference type="EMBL" id="LR215031">
    <property type="protein sequence ID" value="VEU72749.1"/>
    <property type="molecule type" value="Genomic_DNA"/>
</dbReference>
<protein>
    <submittedName>
        <fullName evidence="3">Uncharacterized conserved protein</fullName>
    </submittedName>
</protein>